<evidence type="ECO:0000256" key="1">
    <source>
        <dbReference type="SAM" id="MobiDB-lite"/>
    </source>
</evidence>
<comment type="caution">
    <text evidence="3">The sequence shown here is derived from an EMBL/GenBank/DDBJ whole genome shotgun (WGS) entry which is preliminary data.</text>
</comment>
<gene>
    <name evidence="3" type="ORF">QTP70_035147</name>
</gene>
<organism evidence="3 4">
    <name type="scientific">Hemibagrus guttatus</name>
    <dbReference type="NCBI Taxonomy" id="175788"/>
    <lineage>
        <taxon>Eukaryota</taxon>
        <taxon>Metazoa</taxon>
        <taxon>Chordata</taxon>
        <taxon>Craniata</taxon>
        <taxon>Vertebrata</taxon>
        <taxon>Euteleostomi</taxon>
        <taxon>Actinopterygii</taxon>
        <taxon>Neopterygii</taxon>
        <taxon>Teleostei</taxon>
        <taxon>Ostariophysi</taxon>
        <taxon>Siluriformes</taxon>
        <taxon>Bagridae</taxon>
        <taxon>Hemibagrus</taxon>
    </lineage>
</organism>
<dbReference type="AlphaFoldDB" id="A0AAE0PWJ6"/>
<dbReference type="Proteomes" id="UP001274896">
    <property type="component" value="Unassembled WGS sequence"/>
</dbReference>
<evidence type="ECO:0000313" key="4">
    <source>
        <dbReference type="Proteomes" id="UP001274896"/>
    </source>
</evidence>
<dbReference type="InterPro" id="IPR056924">
    <property type="entry name" value="SH3_Tf2-1"/>
</dbReference>
<keyword evidence="4" id="KW-1185">Reference proteome</keyword>
<protein>
    <recommendedName>
        <fullName evidence="2">Tf2-1-like SH3-like domain-containing protein</fullName>
    </recommendedName>
</protein>
<evidence type="ECO:0000313" key="3">
    <source>
        <dbReference type="EMBL" id="KAK3509499.1"/>
    </source>
</evidence>
<sequence>MYGFSGQCIDRGYRPTGITAHTLSTRFIGPCPRFIGPFEIIRQVNPVAYQLRLSAAYRICPTIHVSLLKPAHPLAGGVTDGGSHHHRWTLRGPQHTGYVLSWTPGGFDRGFSTSWTGRGYSVEERSWVDAIDILDPSLTKDFHCDHPNKPALRPRGRPWHRTPGGVPGGGGSVTTRPGAARERELSPAF</sequence>
<dbReference type="EMBL" id="JAUCMX010000027">
    <property type="protein sequence ID" value="KAK3509499.1"/>
    <property type="molecule type" value="Genomic_DNA"/>
</dbReference>
<proteinExistence type="predicted"/>
<feature type="domain" description="Tf2-1-like SH3-like" evidence="2">
    <location>
        <begin position="32"/>
        <end position="72"/>
    </location>
</feature>
<dbReference type="Pfam" id="PF24626">
    <property type="entry name" value="SH3_Tf2-1"/>
    <property type="match status" value="1"/>
</dbReference>
<name>A0AAE0PWJ6_9TELE</name>
<reference evidence="3" key="1">
    <citation type="submission" date="2023-06" db="EMBL/GenBank/DDBJ databases">
        <title>Male Hemibagrus guttatus genome.</title>
        <authorList>
            <person name="Bian C."/>
        </authorList>
    </citation>
    <scope>NUCLEOTIDE SEQUENCE</scope>
    <source>
        <strain evidence="3">Male_cb2023</strain>
        <tissue evidence="3">Muscle</tissue>
    </source>
</reference>
<feature type="compositionally biased region" description="Basic and acidic residues" evidence="1">
    <location>
        <begin position="179"/>
        <end position="189"/>
    </location>
</feature>
<evidence type="ECO:0000259" key="2">
    <source>
        <dbReference type="Pfam" id="PF24626"/>
    </source>
</evidence>
<accession>A0AAE0PWJ6</accession>
<feature type="region of interest" description="Disordered" evidence="1">
    <location>
        <begin position="147"/>
        <end position="189"/>
    </location>
</feature>